<dbReference type="RefSeq" id="WP_012848636.1">
    <property type="nucleotide sequence ID" value="NC_013508.1"/>
</dbReference>
<protein>
    <submittedName>
        <fullName evidence="2">Hemin uptake protein HemP</fullName>
    </submittedName>
</protein>
<sequence length="76" mass="8573">MIIIKMKSRILSYVLTMEKATPDSPRTRLTQERTAPPGSTIASHTLLGQEGRVTITHQGEHYQLRQTRSGKLILTK</sequence>
<proteinExistence type="predicted"/>
<accession>A0AAQ3H3D1</accession>
<reference evidence="2" key="1">
    <citation type="submission" date="2022-10" db="EMBL/GenBank/DDBJ databases">
        <title>Complete genome of Ep21-8.</title>
        <authorList>
            <person name="Kang Y.-R."/>
            <person name="Kim D.-H."/>
        </authorList>
    </citation>
    <scope>NUCLEOTIDE SEQUENCE</scope>
    <source>
        <strain evidence="2">Ep21-8</strain>
    </source>
</reference>
<dbReference type="Proteomes" id="UP001223683">
    <property type="component" value="Chromosome"/>
</dbReference>
<dbReference type="InterPro" id="IPR019600">
    <property type="entry name" value="Hemin_uptake_protein_HemP"/>
</dbReference>
<evidence type="ECO:0000313" key="3">
    <source>
        <dbReference type="Proteomes" id="UP001223683"/>
    </source>
</evidence>
<dbReference type="Pfam" id="PF10636">
    <property type="entry name" value="hemP"/>
    <property type="match status" value="1"/>
</dbReference>
<organism evidence="2 3">
    <name type="scientific">Edwardsiella piscicida</name>
    <dbReference type="NCBI Taxonomy" id="1263550"/>
    <lineage>
        <taxon>Bacteria</taxon>
        <taxon>Pseudomonadati</taxon>
        <taxon>Pseudomonadota</taxon>
        <taxon>Gammaproteobacteria</taxon>
        <taxon>Enterobacterales</taxon>
        <taxon>Hafniaceae</taxon>
        <taxon>Edwardsiella</taxon>
    </lineage>
</organism>
<dbReference type="Gene3D" id="2.10.70.10">
    <property type="entry name" value="Complement Module, domain 1"/>
    <property type="match status" value="1"/>
</dbReference>
<dbReference type="EMBL" id="CP118390">
    <property type="protein sequence ID" value="WDU89542.1"/>
    <property type="molecule type" value="Genomic_DNA"/>
</dbReference>
<name>A0AAQ3H3D1_EDWPI</name>
<dbReference type="GeneID" id="72528635"/>
<evidence type="ECO:0000256" key="1">
    <source>
        <dbReference type="SAM" id="MobiDB-lite"/>
    </source>
</evidence>
<evidence type="ECO:0000313" key="2">
    <source>
        <dbReference type="EMBL" id="WDU89542.1"/>
    </source>
</evidence>
<feature type="region of interest" description="Disordered" evidence="1">
    <location>
        <begin position="22"/>
        <end position="43"/>
    </location>
</feature>
<dbReference type="AlphaFoldDB" id="A0AAQ3H3D1"/>
<gene>
    <name evidence="2" type="ORF">PWJ79_08700</name>
</gene>